<organism evidence="2 3">
    <name type="scientific">Sulfurifustis variabilis</name>
    <dbReference type="NCBI Taxonomy" id="1675686"/>
    <lineage>
        <taxon>Bacteria</taxon>
        <taxon>Pseudomonadati</taxon>
        <taxon>Pseudomonadota</taxon>
        <taxon>Gammaproteobacteria</taxon>
        <taxon>Acidiferrobacterales</taxon>
        <taxon>Acidiferrobacteraceae</taxon>
        <taxon>Sulfurifustis</taxon>
    </lineage>
</organism>
<gene>
    <name evidence="2" type="ORF">SVA_0255</name>
</gene>
<dbReference type="Proteomes" id="UP000218899">
    <property type="component" value="Chromosome"/>
</dbReference>
<dbReference type="KEGG" id="sva:SVA_0255"/>
<name>A0A1B4VCT7_9GAMM</name>
<proteinExistence type="predicted"/>
<sequence length="87" mass="9782">MTVRERVIDVSALPPPEPLERALAALPALSRGEYLRMLHWREPFPLYAILPDLGFAYAVRAGRRAPYEILIWRRGDAEAEAAASPRA</sequence>
<evidence type="ECO:0000313" key="2">
    <source>
        <dbReference type="EMBL" id="BAU46837.1"/>
    </source>
</evidence>
<feature type="domain" description="DUF2249" evidence="1">
    <location>
        <begin position="7"/>
        <end position="73"/>
    </location>
</feature>
<dbReference type="InterPro" id="IPR018720">
    <property type="entry name" value="DUF2249"/>
</dbReference>
<evidence type="ECO:0000313" key="3">
    <source>
        <dbReference type="Proteomes" id="UP000218899"/>
    </source>
</evidence>
<keyword evidence="3" id="KW-1185">Reference proteome</keyword>
<dbReference type="Pfam" id="PF10006">
    <property type="entry name" value="DUF2249"/>
    <property type="match status" value="1"/>
</dbReference>
<evidence type="ECO:0000259" key="1">
    <source>
        <dbReference type="Pfam" id="PF10006"/>
    </source>
</evidence>
<reference evidence="2 3" key="1">
    <citation type="submission" date="2015-08" db="EMBL/GenBank/DDBJ databases">
        <title>Complete genome sequence of Sulfurifustis variabilis.</title>
        <authorList>
            <person name="Miura A."/>
            <person name="Kojima H."/>
            <person name="Fukui M."/>
        </authorList>
    </citation>
    <scope>NUCLEOTIDE SEQUENCE [LARGE SCALE GENOMIC DNA]</scope>
    <source>
        <strain evidence="3">skN76</strain>
    </source>
</reference>
<dbReference type="InterPro" id="IPR036868">
    <property type="entry name" value="TusA-like_sf"/>
</dbReference>
<dbReference type="AlphaFoldDB" id="A0A1B4VCT7"/>
<dbReference type="EMBL" id="AP014936">
    <property type="protein sequence ID" value="BAU46837.1"/>
    <property type="molecule type" value="Genomic_DNA"/>
</dbReference>
<dbReference type="RefSeq" id="WP_096457654.1">
    <property type="nucleotide sequence ID" value="NZ_AP014936.1"/>
</dbReference>
<accession>A0A1B4VCT7</accession>
<dbReference type="SUPFAM" id="SSF64307">
    <property type="entry name" value="SirA-like"/>
    <property type="match status" value="1"/>
</dbReference>
<protein>
    <recommendedName>
        <fullName evidence="1">DUF2249 domain-containing protein</fullName>
    </recommendedName>
</protein>
<dbReference type="OrthoDB" id="5958858at2"/>